<dbReference type="RefSeq" id="NP_001142524.1">
    <property type="nucleotide sequence ID" value="NM_001149052.1"/>
</dbReference>
<dbReference type="KEGG" id="zma:100274764"/>
<gene>
    <name evidence="3" type="primary">LOC100274764</name>
</gene>
<organism evidence="2">
    <name type="scientific">Zea mays</name>
    <name type="common">Maize</name>
    <dbReference type="NCBI Taxonomy" id="4577"/>
    <lineage>
        <taxon>Eukaryota</taxon>
        <taxon>Viridiplantae</taxon>
        <taxon>Streptophyta</taxon>
        <taxon>Embryophyta</taxon>
        <taxon>Tracheophyta</taxon>
        <taxon>Spermatophyta</taxon>
        <taxon>Magnoliopsida</taxon>
        <taxon>Liliopsida</taxon>
        <taxon>Poales</taxon>
        <taxon>Poaceae</taxon>
        <taxon>PACMAD clade</taxon>
        <taxon>Panicoideae</taxon>
        <taxon>Andropogonodae</taxon>
        <taxon>Andropogoneae</taxon>
        <taxon>Tripsacinae</taxon>
        <taxon>Zea</taxon>
    </lineage>
</organism>
<feature type="region of interest" description="Disordered" evidence="1">
    <location>
        <begin position="1"/>
        <end position="36"/>
    </location>
</feature>
<dbReference type="AlphaFoldDB" id="B6SIS0"/>
<reference evidence="2" key="1">
    <citation type="journal article" date="2009" name="Plant Mol. Biol.">
        <title>Insights into corn genes derived from large-scale cDNA sequencing.</title>
        <authorList>
            <person name="Alexandrov N.N."/>
            <person name="Brover V.V."/>
            <person name="Freidin S."/>
            <person name="Troukhan M.E."/>
            <person name="Tatarinova T.V."/>
            <person name="Zhang H."/>
            <person name="Swaller T.J."/>
            <person name="Lu Y.P."/>
            <person name="Bouck J."/>
            <person name="Flavell R.B."/>
            <person name="Feldmann K.A."/>
        </authorList>
    </citation>
    <scope>NUCLEOTIDE SEQUENCE</scope>
</reference>
<proteinExistence type="evidence at transcript level"/>
<reference evidence="3" key="3">
    <citation type="submission" date="2019-07" db="EMBL/GenBank/DDBJ databases">
        <authorList>
            <person name="Seetharam A."/>
            <person name="Woodhouse M."/>
            <person name="Cannon E."/>
        </authorList>
    </citation>
    <scope>NUCLEOTIDE SEQUENCE [LARGE SCALE GENOMIC DNA]</scope>
    <source>
        <strain evidence="3">cv. B73</strain>
    </source>
</reference>
<accession>B6SIS0</accession>
<evidence type="ECO:0000313" key="2">
    <source>
        <dbReference type="EMBL" id="ACG24753.1"/>
    </source>
</evidence>
<protein>
    <submittedName>
        <fullName evidence="2 3">Uncharacterized protein</fullName>
    </submittedName>
</protein>
<name>B6SIS0_MAIZE</name>
<dbReference type="Proteomes" id="UP000007305">
    <property type="component" value="Chromosome 1"/>
</dbReference>
<feature type="compositionally biased region" description="Polar residues" evidence="1">
    <location>
        <begin position="7"/>
        <end position="22"/>
    </location>
</feature>
<evidence type="ECO:0000313" key="4">
    <source>
        <dbReference type="Proteomes" id="UP000007305"/>
    </source>
</evidence>
<dbReference type="OrthoDB" id="598782at2759"/>
<dbReference type="GeneID" id="100274764"/>
<dbReference type="EnsemblPlants" id="Zm00001eb049540_T001">
    <property type="protein sequence ID" value="Zm00001eb049540_P001"/>
    <property type="gene ID" value="Zm00001eb049540"/>
</dbReference>
<reference evidence="3" key="4">
    <citation type="submission" date="2021-05" db="UniProtKB">
        <authorList>
            <consortium name="EnsemblPlants"/>
        </authorList>
    </citation>
    <scope>IDENTIFICATION</scope>
    <source>
        <strain evidence="3">cv. B73</strain>
    </source>
</reference>
<sequence>MTGVGQPASTPSFPTPMATTTVLPFPASTRHKSGDGALTGNITTTLITNCASARRAYELHGTTECVLPSLPVLRWRSSRADLLYARHRDATPPPHTRRSRCARGHGQLGACLGPS</sequence>
<dbReference type="Gramene" id="Zm00001eb049540_T001">
    <property type="protein sequence ID" value="Zm00001eb049540_P001"/>
    <property type="gene ID" value="Zm00001eb049540"/>
</dbReference>
<reference evidence="4" key="2">
    <citation type="submission" date="2015-12" db="EMBL/GenBank/DDBJ databases">
        <title>Update maize B73 reference genome by single molecule sequencing technologies.</title>
        <authorList>
            <consortium name="Maize Genome Sequencing Project"/>
            <person name="Ware D."/>
        </authorList>
    </citation>
    <scope>NUCLEOTIDE SEQUENCE [LARGE SCALE GENOMIC DNA]</scope>
    <source>
        <strain evidence="4">cv. B73</strain>
    </source>
</reference>
<dbReference type="EMBL" id="EU952635">
    <property type="protein sequence ID" value="ACG24753.1"/>
    <property type="molecule type" value="mRNA"/>
</dbReference>
<evidence type="ECO:0000256" key="1">
    <source>
        <dbReference type="SAM" id="MobiDB-lite"/>
    </source>
</evidence>
<evidence type="ECO:0000313" key="3">
    <source>
        <dbReference type="EnsemblPlants" id="Zm00001eb049540_P001"/>
    </source>
</evidence>
<keyword evidence="4" id="KW-1185">Reference proteome</keyword>